<feature type="signal peptide" evidence="6">
    <location>
        <begin position="1"/>
        <end position="20"/>
    </location>
</feature>
<evidence type="ECO:0000313" key="8">
    <source>
        <dbReference type="EMBL" id="KAL2086253.1"/>
    </source>
</evidence>
<dbReference type="InterPro" id="IPR050671">
    <property type="entry name" value="CD300_family_receptors"/>
</dbReference>
<feature type="region of interest" description="Disordered" evidence="4">
    <location>
        <begin position="237"/>
        <end position="261"/>
    </location>
</feature>
<feature type="compositionally biased region" description="Polar residues" evidence="4">
    <location>
        <begin position="326"/>
        <end position="346"/>
    </location>
</feature>
<comment type="subcellular location">
    <subcellularLocation>
        <location evidence="1">Membrane</location>
    </subcellularLocation>
</comment>
<dbReference type="EMBL" id="JBHFQA010000015">
    <property type="protein sequence ID" value="KAL2086253.1"/>
    <property type="molecule type" value="Genomic_DNA"/>
</dbReference>
<dbReference type="PANTHER" id="PTHR11860">
    <property type="entry name" value="POLYMERIC-IMMUNOGLOBULIN RECEPTOR"/>
    <property type="match status" value="1"/>
</dbReference>
<organism evidence="8 9">
    <name type="scientific">Coilia grayii</name>
    <name type="common">Gray's grenadier anchovy</name>
    <dbReference type="NCBI Taxonomy" id="363190"/>
    <lineage>
        <taxon>Eukaryota</taxon>
        <taxon>Metazoa</taxon>
        <taxon>Chordata</taxon>
        <taxon>Craniata</taxon>
        <taxon>Vertebrata</taxon>
        <taxon>Euteleostomi</taxon>
        <taxon>Actinopterygii</taxon>
        <taxon>Neopterygii</taxon>
        <taxon>Teleostei</taxon>
        <taxon>Clupei</taxon>
        <taxon>Clupeiformes</taxon>
        <taxon>Clupeoidei</taxon>
        <taxon>Engraulidae</taxon>
        <taxon>Coilinae</taxon>
        <taxon>Coilia</taxon>
    </lineage>
</organism>
<keyword evidence="3 5" id="KW-0472">Membrane</keyword>
<keyword evidence="9" id="KW-1185">Reference proteome</keyword>
<feature type="transmembrane region" description="Helical" evidence="5">
    <location>
        <begin position="199"/>
        <end position="223"/>
    </location>
</feature>
<evidence type="ECO:0000256" key="1">
    <source>
        <dbReference type="ARBA" id="ARBA00004370"/>
    </source>
</evidence>
<evidence type="ECO:0000256" key="4">
    <source>
        <dbReference type="SAM" id="MobiDB-lite"/>
    </source>
</evidence>
<evidence type="ECO:0000256" key="5">
    <source>
        <dbReference type="SAM" id="Phobius"/>
    </source>
</evidence>
<dbReference type="Gene3D" id="2.60.40.10">
    <property type="entry name" value="Immunoglobulins"/>
    <property type="match status" value="1"/>
</dbReference>
<dbReference type="SMART" id="SM00409">
    <property type="entry name" value="IG"/>
    <property type="match status" value="1"/>
</dbReference>
<dbReference type="Pfam" id="PF07686">
    <property type="entry name" value="V-set"/>
    <property type="match status" value="1"/>
</dbReference>
<comment type="caution">
    <text evidence="8">The sequence shown here is derived from an EMBL/GenBank/DDBJ whole genome shotgun (WGS) entry which is preliminary data.</text>
</comment>
<dbReference type="InterPro" id="IPR013106">
    <property type="entry name" value="Ig_V-set"/>
</dbReference>
<reference evidence="8 9" key="1">
    <citation type="submission" date="2024-09" db="EMBL/GenBank/DDBJ databases">
        <title>A chromosome-level genome assembly of Gray's grenadier anchovy, Coilia grayii.</title>
        <authorList>
            <person name="Fu Z."/>
        </authorList>
    </citation>
    <scope>NUCLEOTIDE SEQUENCE [LARGE SCALE GENOMIC DNA]</scope>
    <source>
        <strain evidence="8">G4</strain>
        <tissue evidence="8">Muscle</tissue>
    </source>
</reference>
<keyword evidence="2 5" id="KW-0812">Transmembrane</keyword>
<protein>
    <recommendedName>
        <fullName evidence="7">Immunoglobulin domain-containing protein</fullName>
    </recommendedName>
</protein>
<dbReference type="Proteomes" id="UP001591681">
    <property type="component" value="Unassembled WGS sequence"/>
</dbReference>
<evidence type="ECO:0000313" key="9">
    <source>
        <dbReference type="Proteomes" id="UP001591681"/>
    </source>
</evidence>
<feature type="region of interest" description="Disordered" evidence="4">
    <location>
        <begin position="326"/>
        <end position="352"/>
    </location>
</feature>
<proteinExistence type="predicted"/>
<evidence type="ECO:0000256" key="3">
    <source>
        <dbReference type="ARBA" id="ARBA00023136"/>
    </source>
</evidence>
<feature type="chain" id="PRO_5044889609" description="Immunoglobulin domain-containing protein" evidence="6">
    <location>
        <begin position="21"/>
        <end position="352"/>
    </location>
</feature>
<dbReference type="PROSITE" id="PS51257">
    <property type="entry name" value="PROKAR_LIPOPROTEIN"/>
    <property type="match status" value="1"/>
</dbReference>
<keyword evidence="5" id="KW-1133">Transmembrane helix</keyword>
<dbReference type="InterPro" id="IPR013783">
    <property type="entry name" value="Ig-like_fold"/>
</dbReference>
<feature type="domain" description="Immunoglobulin" evidence="7">
    <location>
        <begin position="22"/>
        <end position="122"/>
    </location>
</feature>
<keyword evidence="6" id="KW-0732">Signal</keyword>
<dbReference type="AlphaFoldDB" id="A0ABD1JJV3"/>
<evidence type="ECO:0000256" key="2">
    <source>
        <dbReference type="ARBA" id="ARBA00022692"/>
    </source>
</evidence>
<dbReference type="SUPFAM" id="SSF48726">
    <property type="entry name" value="Immunoglobulin"/>
    <property type="match status" value="1"/>
</dbReference>
<gene>
    <name evidence="8" type="ORF">ACEWY4_017312</name>
</gene>
<dbReference type="GO" id="GO:0016020">
    <property type="term" value="C:membrane"/>
    <property type="evidence" value="ECO:0007669"/>
    <property type="project" value="UniProtKB-SubCell"/>
</dbReference>
<evidence type="ECO:0000259" key="7">
    <source>
        <dbReference type="SMART" id="SM00409"/>
    </source>
</evidence>
<accession>A0ABD1JJV3</accession>
<evidence type="ECO:0000256" key="6">
    <source>
        <dbReference type="SAM" id="SignalP"/>
    </source>
</evidence>
<dbReference type="PANTHER" id="PTHR11860:SF118">
    <property type="entry name" value="CMRF35-LIKE MOLECULE 3-RELATED"/>
    <property type="match status" value="1"/>
</dbReference>
<name>A0ABD1JJV3_9TELE</name>
<sequence length="352" mass="38183">METYIKLVLLLLTVLSCVRCAEITVTGDEGGIAAITCPSQEGYESYPKYLVKGVYKDGVDVIRSDGRAEWTHKGRVSLLDKKGRNNFTVLIHNLTLEDAGRYGCGVNKWGFDYFTIVHLHVVPKKPTPVLPKVTAGVTTVTPTNLSVPKKPTPVLSKVTAGVTTVPPTSPSVPKKPTTVLHKVTAGVITVPPTSPSGQFVYLSLGLTAALVLSSVLILIFILVKKNRVVRSSSAHLSSARATFRHSGEETADYENDAHDPKSIQMSSTYQSLNPNTIQPDAVYQSLNRNTTQPDVVYQSLNPNTIQPDAVYQSLNPNITQPDAVYQSLSPNTTQPGPVYQSLSPNTIVHHRA</sequence>
<dbReference type="InterPro" id="IPR003599">
    <property type="entry name" value="Ig_sub"/>
</dbReference>
<dbReference type="InterPro" id="IPR036179">
    <property type="entry name" value="Ig-like_dom_sf"/>
</dbReference>